<name>A0A0U5LB59_9GAMM</name>
<dbReference type="Proteomes" id="UP000059419">
    <property type="component" value="Plasmid pEM02"/>
</dbReference>
<dbReference type="RefSeq" id="WP_067437269.1">
    <property type="nucleotide sequence ID" value="NZ_JACSXD010000026.1"/>
</dbReference>
<keyword evidence="1" id="KW-0732">Signal</keyword>
<feature type="chain" id="PRO_5006861180" evidence="1">
    <location>
        <begin position="20"/>
        <end position="131"/>
    </location>
</feature>
<accession>A0A0U5LB59</accession>
<dbReference type="InterPro" id="IPR011090">
    <property type="entry name" value="Integr_conj_element_PFL4709"/>
</dbReference>
<feature type="signal peptide" evidence="1">
    <location>
        <begin position="1"/>
        <end position="19"/>
    </location>
</feature>
<evidence type="ECO:0000313" key="2">
    <source>
        <dbReference type="EMBL" id="CUU26357.1"/>
    </source>
</evidence>
<dbReference type="PATRIC" id="fig|1619313.3.peg.4300"/>
<dbReference type="AlphaFoldDB" id="A0A0U5LB59"/>
<evidence type="ECO:0000256" key="1">
    <source>
        <dbReference type="SAM" id="SignalP"/>
    </source>
</evidence>
<dbReference type="NCBIfam" id="TIGR03757">
    <property type="entry name" value="conj_TIGR03757"/>
    <property type="match status" value="1"/>
</dbReference>
<evidence type="ECO:0000313" key="3">
    <source>
        <dbReference type="Proteomes" id="UP000059419"/>
    </source>
</evidence>
<keyword evidence="3" id="KW-1185">Reference proteome</keyword>
<organism evidence="2 3">
    <name type="scientific">Duffyella gerundensis</name>
    <dbReference type="NCBI Taxonomy" id="1619313"/>
    <lineage>
        <taxon>Bacteria</taxon>
        <taxon>Pseudomonadati</taxon>
        <taxon>Pseudomonadota</taxon>
        <taxon>Gammaproteobacteria</taxon>
        <taxon>Enterobacterales</taxon>
        <taxon>Erwiniaceae</taxon>
        <taxon>Duffyella</taxon>
    </lineage>
</organism>
<sequence length="131" mass="14591">MRIRPLLFFSLLIPIQVMAGTVVFTDAQHPPLNLTADSEVVWLDGPDRLQQAIFGDLSSDPQQAALQAQQVIQSPYWPRKQAQIAGAYRQVVHAWEIGLHKYPAVVFDDRDVVYGTADVAQANLHRTQGAD</sequence>
<gene>
    <name evidence="2" type="ORF">EM595_p1111</name>
</gene>
<dbReference type="Pfam" id="PF07511">
    <property type="entry name" value="DUF1525"/>
    <property type="match status" value="1"/>
</dbReference>
<protein>
    <submittedName>
        <fullName evidence="2">Integrating conjugative element protein, PFL_4709 family</fullName>
    </submittedName>
</protein>
<dbReference type="OrthoDB" id="8448784at2"/>
<geneLocation type="plasmid" evidence="3">
    <name>pEM02</name>
</geneLocation>
<proteinExistence type="predicted"/>
<reference evidence="3" key="1">
    <citation type="submission" date="2015-11" db="EMBL/GenBank/DDBJ databases">
        <authorList>
            <person name="Blom J."/>
        </authorList>
    </citation>
    <scope>NUCLEOTIDE SEQUENCE [LARGE SCALE GENOMIC DNA]</scope>
    <source>
        <plasmid evidence="3">pEM02</plasmid>
    </source>
</reference>
<dbReference type="EMBL" id="LN907829">
    <property type="protein sequence ID" value="CUU26357.1"/>
    <property type="molecule type" value="Genomic_DNA"/>
</dbReference>
<dbReference type="KEGG" id="ege:EM595_p1111"/>